<accession>A0A1X9LQ36</accession>
<keyword evidence="2" id="KW-1185">Reference proteome</keyword>
<protein>
    <submittedName>
        <fullName evidence="1">Uncharacterized protein</fullName>
    </submittedName>
</protein>
<dbReference type="KEGG" id="cphy:B5808_13085"/>
<dbReference type="EMBL" id="CP020715">
    <property type="protein sequence ID" value="ARJ06051.1"/>
    <property type="molecule type" value="Genomic_DNA"/>
</dbReference>
<name>A0A1X9LQ36_9MICO</name>
<evidence type="ECO:0000313" key="1">
    <source>
        <dbReference type="EMBL" id="ARJ06051.1"/>
    </source>
</evidence>
<organism evidence="1 2">
    <name type="scientific">Cnuibacter physcomitrellae</name>
    <dbReference type="NCBI Taxonomy" id="1619308"/>
    <lineage>
        <taxon>Bacteria</taxon>
        <taxon>Bacillati</taxon>
        <taxon>Actinomycetota</taxon>
        <taxon>Actinomycetes</taxon>
        <taxon>Micrococcales</taxon>
        <taxon>Microbacteriaceae</taxon>
        <taxon>Cnuibacter</taxon>
    </lineage>
</organism>
<sequence length="258" mass="28328">MTTVTEARQSTAGRSPRRILAVMRLQYVNRMNVFVVPWIVLAFVLAINVAIWLIVFSNVGEADRADAQQGMQWSGASFYVFVYMAVIAAQAIVYTFPFALGFSTTRRDYYLGTALAFLGLGVLYAAAMTLLAWIEQLSDGWGLGGIMFTAVYFGGPDAPVYVRFFVFLSLFLFCLFLGSTISAIWMRWRVYGMLVFGAAVAIVVLGLIALFTFTGSWGLVGDWFATNGAVGMALWLLIPTLIAALSGYFILSRATPRG</sequence>
<dbReference type="Proteomes" id="UP000192775">
    <property type="component" value="Chromosome"/>
</dbReference>
<evidence type="ECO:0000313" key="2">
    <source>
        <dbReference type="Proteomes" id="UP000192775"/>
    </source>
</evidence>
<dbReference type="AlphaFoldDB" id="A0A1X9LQ36"/>
<dbReference type="RefSeq" id="WP_085020189.1">
    <property type="nucleotide sequence ID" value="NZ_BMHD01000001.1"/>
</dbReference>
<gene>
    <name evidence="1" type="ORF">B5808_13085</name>
</gene>
<reference evidence="1 2" key="1">
    <citation type="submission" date="2017-04" db="EMBL/GenBank/DDBJ databases">
        <authorList>
            <person name="Afonso C.L."/>
            <person name="Miller P.J."/>
            <person name="Scott M.A."/>
            <person name="Spackman E."/>
            <person name="Goraichik I."/>
            <person name="Dimitrov K.M."/>
            <person name="Suarez D.L."/>
            <person name="Swayne D.E."/>
        </authorList>
    </citation>
    <scope>NUCLEOTIDE SEQUENCE [LARGE SCALE GENOMIC DNA]</scope>
    <source>
        <strain evidence="2">XA(T)</strain>
    </source>
</reference>
<dbReference type="STRING" id="1619308.B5808_13085"/>
<proteinExistence type="predicted"/>